<protein>
    <submittedName>
        <fullName evidence="7">TetR/AcrR family transcriptional regulator</fullName>
    </submittedName>
</protein>
<evidence type="ECO:0000256" key="2">
    <source>
        <dbReference type="ARBA" id="ARBA00023125"/>
    </source>
</evidence>
<accession>A0A372M474</accession>
<evidence type="ECO:0000256" key="4">
    <source>
        <dbReference type="PROSITE-ProRule" id="PRU00335"/>
    </source>
</evidence>
<keyword evidence="1" id="KW-0805">Transcription regulation</keyword>
<dbReference type="InterPro" id="IPR001647">
    <property type="entry name" value="HTH_TetR"/>
</dbReference>
<gene>
    <name evidence="7" type="ORF">DY218_17620</name>
</gene>
<organism evidence="7 8">
    <name type="scientific">Streptomyces triticagri</name>
    <dbReference type="NCBI Taxonomy" id="2293568"/>
    <lineage>
        <taxon>Bacteria</taxon>
        <taxon>Bacillati</taxon>
        <taxon>Actinomycetota</taxon>
        <taxon>Actinomycetes</taxon>
        <taxon>Kitasatosporales</taxon>
        <taxon>Streptomycetaceae</taxon>
        <taxon>Streptomyces</taxon>
    </lineage>
</organism>
<dbReference type="PRINTS" id="PR00455">
    <property type="entry name" value="HTHTETR"/>
</dbReference>
<dbReference type="GO" id="GO:0003700">
    <property type="term" value="F:DNA-binding transcription factor activity"/>
    <property type="evidence" value="ECO:0007669"/>
    <property type="project" value="TreeGrafter"/>
</dbReference>
<proteinExistence type="predicted"/>
<feature type="DNA-binding region" description="H-T-H motif" evidence="4">
    <location>
        <begin position="39"/>
        <end position="58"/>
    </location>
</feature>
<feature type="compositionally biased region" description="Basic and acidic residues" evidence="5">
    <location>
        <begin position="126"/>
        <end position="138"/>
    </location>
</feature>
<comment type="caution">
    <text evidence="7">The sequence shown here is derived from an EMBL/GenBank/DDBJ whole genome shotgun (WGS) entry which is preliminary data.</text>
</comment>
<dbReference type="PROSITE" id="PS50977">
    <property type="entry name" value="HTH_TETR_2"/>
    <property type="match status" value="1"/>
</dbReference>
<evidence type="ECO:0000256" key="5">
    <source>
        <dbReference type="SAM" id="MobiDB-lite"/>
    </source>
</evidence>
<evidence type="ECO:0000256" key="3">
    <source>
        <dbReference type="ARBA" id="ARBA00023163"/>
    </source>
</evidence>
<dbReference type="Proteomes" id="UP000263094">
    <property type="component" value="Unassembled WGS sequence"/>
</dbReference>
<dbReference type="Gene3D" id="1.10.357.10">
    <property type="entry name" value="Tetracycline Repressor, domain 2"/>
    <property type="match status" value="1"/>
</dbReference>
<evidence type="ECO:0000313" key="8">
    <source>
        <dbReference type="Proteomes" id="UP000263094"/>
    </source>
</evidence>
<name>A0A372M474_9ACTN</name>
<reference evidence="7 8" key="1">
    <citation type="submission" date="2018-08" db="EMBL/GenBank/DDBJ databases">
        <title>Isolation, diversity and antifungal activity of Actinobacteria from wheat.</title>
        <authorList>
            <person name="Han C."/>
        </authorList>
    </citation>
    <scope>NUCLEOTIDE SEQUENCE [LARGE SCALE GENOMIC DNA]</scope>
    <source>
        <strain evidence="7 8">NEAU-YY421</strain>
    </source>
</reference>
<keyword evidence="2 4" id="KW-0238">DNA-binding</keyword>
<evidence type="ECO:0000313" key="7">
    <source>
        <dbReference type="EMBL" id="RFU85410.1"/>
    </source>
</evidence>
<dbReference type="OrthoDB" id="3539650at2"/>
<dbReference type="AlphaFoldDB" id="A0A372M474"/>
<keyword evidence="3" id="KW-0804">Transcription</keyword>
<dbReference type="PANTHER" id="PTHR30055">
    <property type="entry name" value="HTH-TYPE TRANSCRIPTIONAL REGULATOR RUTR"/>
    <property type="match status" value="1"/>
</dbReference>
<dbReference type="RefSeq" id="WP_128557004.1">
    <property type="nucleotide sequence ID" value="NZ_QUAK01000094.1"/>
</dbReference>
<dbReference type="InterPro" id="IPR009057">
    <property type="entry name" value="Homeodomain-like_sf"/>
</dbReference>
<dbReference type="GO" id="GO:0000976">
    <property type="term" value="F:transcription cis-regulatory region binding"/>
    <property type="evidence" value="ECO:0007669"/>
    <property type="project" value="TreeGrafter"/>
</dbReference>
<keyword evidence="8" id="KW-1185">Reference proteome</keyword>
<feature type="region of interest" description="Disordered" evidence="5">
    <location>
        <begin position="117"/>
        <end position="138"/>
    </location>
</feature>
<dbReference type="Pfam" id="PF00440">
    <property type="entry name" value="TetR_N"/>
    <property type="match status" value="1"/>
</dbReference>
<evidence type="ECO:0000256" key="1">
    <source>
        <dbReference type="ARBA" id="ARBA00023015"/>
    </source>
</evidence>
<dbReference type="PANTHER" id="PTHR30055:SF234">
    <property type="entry name" value="HTH-TYPE TRANSCRIPTIONAL REGULATOR BETI"/>
    <property type="match status" value="1"/>
</dbReference>
<dbReference type="SUPFAM" id="SSF46689">
    <property type="entry name" value="Homeodomain-like"/>
    <property type="match status" value="1"/>
</dbReference>
<evidence type="ECO:0000259" key="6">
    <source>
        <dbReference type="PROSITE" id="PS50977"/>
    </source>
</evidence>
<dbReference type="EMBL" id="QUAK01000094">
    <property type="protein sequence ID" value="RFU85410.1"/>
    <property type="molecule type" value="Genomic_DNA"/>
</dbReference>
<feature type="domain" description="HTH tetR-type" evidence="6">
    <location>
        <begin position="17"/>
        <end position="76"/>
    </location>
</feature>
<sequence>MTTSPTPRRRAPGMSPEQRREMIIKAAIPLIGEYGAAVTTSKIAAAAGIGEATVFRVFADKDELLAACVAEAVRPDHAVRELGSISLEQPLAGRLSEAAEALQAHLARIGMVVGSLHASGHRRREGRSGEQPRGAGRDESLATLRASVAELLAPDNGSLRLPAEQIAALFLGLLFTQPRKDDEPQLTAAELVDVFLHGALTTPPPAESA</sequence>
<dbReference type="InterPro" id="IPR050109">
    <property type="entry name" value="HTH-type_TetR-like_transc_reg"/>
</dbReference>